<dbReference type="InterPro" id="IPR032675">
    <property type="entry name" value="LRR_dom_sf"/>
</dbReference>
<dbReference type="AlphaFoldDB" id="A0AAV3RG53"/>
<dbReference type="Proteomes" id="UP001454036">
    <property type="component" value="Unassembled WGS sequence"/>
</dbReference>
<sequence>MRDAIHQVLLGCPQLESLELVACVGYDVLSIYSTTLKRLVIVDTSILSEYIDKEDLEISAPNVESICMSGDLHMKCMLTNLSSLLQATLYFCGSFYRIEDVSQEQANLLESLVHVENLKLEEWCNKILSIREKKGLP</sequence>
<dbReference type="PANTHER" id="PTHR34223">
    <property type="entry name" value="OS11G0201299 PROTEIN"/>
    <property type="match status" value="1"/>
</dbReference>
<organism evidence="1 2">
    <name type="scientific">Lithospermum erythrorhizon</name>
    <name type="common">Purple gromwell</name>
    <name type="synonym">Lithospermum officinale var. erythrorhizon</name>
    <dbReference type="NCBI Taxonomy" id="34254"/>
    <lineage>
        <taxon>Eukaryota</taxon>
        <taxon>Viridiplantae</taxon>
        <taxon>Streptophyta</taxon>
        <taxon>Embryophyta</taxon>
        <taxon>Tracheophyta</taxon>
        <taxon>Spermatophyta</taxon>
        <taxon>Magnoliopsida</taxon>
        <taxon>eudicotyledons</taxon>
        <taxon>Gunneridae</taxon>
        <taxon>Pentapetalae</taxon>
        <taxon>asterids</taxon>
        <taxon>lamiids</taxon>
        <taxon>Boraginales</taxon>
        <taxon>Boraginaceae</taxon>
        <taxon>Boraginoideae</taxon>
        <taxon>Lithospermeae</taxon>
        <taxon>Lithospermum</taxon>
    </lineage>
</organism>
<dbReference type="EMBL" id="BAABME010009232">
    <property type="protein sequence ID" value="GAA0174789.1"/>
    <property type="molecule type" value="Genomic_DNA"/>
</dbReference>
<proteinExistence type="predicted"/>
<dbReference type="PANTHER" id="PTHR34223:SF51">
    <property type="entry name" value="OS06G0556300 PROTEIN"/>
    <property type="match status" value="1"/>
</dbReference>
<gene>
    <name evidence="1" type="ORF">LIER_28109</name>
</gene>
<comment type="caution">
    <text evidence="1">The sequence shown here is derived from an EMBL/GenBank/DDBJ whole genome shotgun (WGS) entry which is preliminary data.</text>
</comment>
<protein>
    <submittedName>
        <fullName evidence="1">Uncharacterized protein</fullName>
    </submittedName>
</protein>
<keyword evidence="2" id="KW-1185">Reference proteome</keyword>
<name>A0AAV3RG53_LITER</name>
<reference evidence="1 2" key="1">
    <citation type="submission" date="2024-01" db="EMBL/GenBank/DDBJ databases">
        <title>The complete chloroplast genome sequence of Lithospermum erythrorhizon: insights into the phylogenetic relationship among Boraginaceae species and the maternal lineages of purple gromwells.</title>
        <authorList>
            <person name="Okada T."/>
            <person name="Watanabe K."/>
        </authorList>
    </citation>
    <scope>NUCLEOTIDE SEQUENCE [LARGE SCALE GENOMIC DNA]</scope>
</reference>
<evidence type="ECO:0000313" key="2">
    <source>
        <dbReference type="Proteomes" id="UP001454036"/>
    </source>
</evidence>
<dbReference type="Gene3D" id="3.80.10.10">
    <property type="entry name" value="Ribonuclease Inhibitor"/>
    <property type="match status" value="1"/>
</dbReference>
<evidence type="ECO:0000313" key="1">
    <source>
        <dbReference type="EMBL" id="GAA0174789.1"/>
    </source>
</evidence>
<accession>A0AAV3RG53</accession>
<dbReference type="InterPro" id="IPR053197">
    <property type="entry name" value="F-box_SCFL_complex_component"/>
</dbReference>